<keyword evidence="4" id="KW-0067">ATP-binding</keyword>
<comment type="caution">
    <text evidence="6">The sequence shown here is derived from an EMBL/GenBank/DDBJ whole genome shotgun (WGS) entry which is preliminary data.</text>
</comment>
<evidence type="ECO:0000256" key="1">
    <source>
        <dbReference type="ARBA" id="ARBA00006432"/>
    </source>
</evidence>
<reference evidence="6" key="1">
    <citation type="journal article" date="2014" name="Front. Microbiol.">
        <title>High frequency of phylogenetically diverse reductive dehalogenase-homologous genes in deep subseafloor sedimentary metagenomes.</title>
        <authorList>
            <person name="Kawai M."/>
            <person name="Futagami T."/>
            <person name="Toyoda A."/>
            <person name="Takaki Y."/>
            <person name="Nishi S."/>
            <person name="Hori S."/>
            <person name="Arai W."/>
            <person name="Tsubouchi T."/>
            <person name="Morono Y."/>
            <person name="Uchiyama I."/>
            <person name="Ito T."/>
            <person name="Fujiyama A."/>
            <person name="Inagaki F."/>
            <person name="Takami H."/>
        </authorList>
    </citation>
    <scope>NUCLEOTIDE SEQUENCE</scope>
    <source>
        <strain evidence="6">Expedition CK06-06</strain>
    </source>
</reference>
<dbReference type="SUPFAM" id="SSF56801">
    <property type="entry name" value="Acetyl-CoA synthetase-like"/>
    <property type="match status" value="1"/>
</dbReference>
<dbReference type="InterPro" id="IPR000873">
    <property type="entry name" value="AMP-dep_synth/lig_dom"/>
</dbReference>
<evidence type="ECO:0000256" key="4">
    <source>
        <dbReference type="ARBA" id="ARBA00022840"/>
    </source>
</evidence>
<dbReference type="GO" id="GO:0005524">
    <property type="term" value="F:ATP binding"/>
    <property type="evidence" value="ECO:0007669"/>
    <property type="project" value="UniProtKB-KW"/>
</dbReference>
<name>X0RZH4_9ZZZZ</name>
<dbReference type="GO" id="GO:0044539">
    <property type="term" value="P:long-chain fatty acid import into cell"/>
    <property type="evidence" value="ECO:0007669"/>
    <property type="project" value="TreeGrafter"/>
</dbReference>
<dbReference type="GO" id="GO:0004467">
    <property type="term" value="F:long-chain fatty acid-CoA ligase activity"/>
    <property type="evidence" value="ECO:0007669"/>
    <property type="project" value="TreeGrafter"/>
</dbReference>
<dbReference type="PANTHER" id="PTHR43107">
    <property type="entry name" value="LONG-CHAIN FATTY ACID TRANSPORT PROTEIN"/>
    <property type="match status" value="1"/>
</dbReference>
<accession>X0RZH4</accession>
<dbReference type="PROSITE" id="PS00455">
    <property type="entry name" value="AMP_BINDING"/>
    <property type="match status" value="1"/>
</dbReference>
<sequence>MSEFSQIDTENLIDRKVFRKKLREHMTKYADTLLRVLTINRENKLSFGQIIESNAEQWADKVAIFFEDRTITYEEYNEIVNQYAHYFLSLGLKKGDLVDIVVKNRPEVLIIIGALGKIGAIGSMINADLREKSLLHSLTITLGKALIIGEECLESFSGVQTELGLTDQILLFSPDIGEIPIPETFIDLSRVIKEFPTNNPPTTKEIKTNDQFLFIFTSGTTGLPKAAHFPHQRFLVGGLYMGSVSAEYTSDDILYITTPLFHSNTLIAGIGATFMNGASMVLARKFSASLFWDDVRKYKVTAFNYVGELCRYLLNQPPRPDDANNTLKTMLGNG</sequence>
<gene>
    <name evidence="6" type="ORF">S01H1_10091</name>
</gene>
<dbReference type="InterPro" id="IPR020845">
    <property type="entry name" value="AMP-binding_CS"/>
</dbReference>
<evidence type="ECO:0000256" key="2">
    <source>
        <dbReference type="ARBA" id="ARBA00022598"/>
    </source>
</evidence>
<dbReference type="EMBL" id="BARS01005155">
    <property type="protein sequence ID" value="GAF69117.1"/>
    <property type="molecule type" value="Genomic_DNA"/>
</dbReference>
<evidence type="ECO:0000259" key="5">
    <source>
        <dbReference type="Pfam" id="PF00501"/>
    </source>
</evidence>
<protein>
    <recommendedName>
        <fullName evidence="5">AMP-dependent synthetase/ligase domain-containing protein</fullName>
    </recommendedName>
</protein>
<dbReference type="GO" id="GO:0005324">
    <property type="term" value="F:long-chain fatty acid transmembrane transporter activity"/>
    <property type="evidence" value="ECO:0007669"/>
    <property type="project" value="TreeGrafter"/>
</dbReference>
<dbReference type="PANTHER" id="PTHR43107:SF15">
    <property type="entry name" value="FATTY ACID TRANSPORT PROTEIN 3, ISOFORM A"/>
    <property type="match status" value="1"/>
</dbReference>
<feature type="domain" description="AMP-dependent synthetase/ligase" evidence="5">
    <location>
        <begin position="52"/>
        <end position="331"/>
    </location>
</feature>
<comment type="similarity">
    <text evidence="1">Belongs to the ATP-dependent AMP-binding enzyme family.</text>
</comment>
<evidence type="ECO:0000313" key="6">
    <source>
        <dbReference type="EMBL" id="GAF69117.1"/>
    </source>
</evidence>
<organism evidence="6">
    <name type="scientific">marine sediment metagenome</name>
    <dbReference type="NCBI Taxonomy" id="412755"/>
    <lineage>
        <taxon>unclassified sequences</taxon>
        <taxon>metagenomes</taxon>
        <taxon>ecological metagenomes</taxon>
    </lineage>
</organism>
<feature type="non-terminal residue" evidence="6">
    <location>
        <position position="334"/>
    </location>
</feature>
<dbReference type="Pfam" id="PF00501">
    <property type="entry name" value="AMP-binding"/>
    <property type="match status" value="1"/>
</dbReference>
<dbReference type="InterPro" id="IPR042099">
    <property type="entry name" value="ANL_N_sf"/>
</dbReference>
<dbReference type="Gene3D" id="3.40.50.12780">
    <property type="entry name" value="N-terminal domain of ligase-like"/>
    <property type="match status" value="1"/>
</dbReference>
<keyword evidence="2" id="KW-0436">Ligase</keyword>
<proteinExistence type="inferred from homology"/>
<evidence type="ECO:0000256" key="3">
    <source>
        <dbReference type="ARBA" id="ARBA00022741"/>
    </source>
</evidence>
<keyword evidence="3" id="KW-0547">Nucleotide-binding</keyword>
<dbReference type="GO" id="GO:0005886">
    <property type="term" value="C:plasma membrane"/>
    <property type="evidence" value="ECO:0007669"/>
    <property type="project" value="TreeGrafter"/>
</dbReference>
<dbReference type="AlphaFoldDB" id="X0RZH4"/>